<protein>
    <submittedName>
        <fullName evidence="1">Uncharacterized protein</fullName>
    </submittedName>
</protein>
<proteinExistence type="predicted"/>
<dbReference type="Proteomes" id="UP000790377">
    <property type="component" value="Unassembled WGS sequence"/>
</dbReference>
<evidence type="ECO:0000313" key="1">
    <source>
        <dbReference type="EMBL" id="KAH7904928.1"/>
    </source>
</evidence>
<feature type="non-terminal residue" evidence="1">
    <location>
        <position position="1"/>
    </location>
</feature>
<dbReference type="EMBL" id="MU268321">
    <property type="protein sequence ID" value="KAH7904928.1"/>
    <property type="molecule type" value="Genomic_DNA"/>
</dbReference>
<sequence length="148" mass="17468">GHRTPDFSPLLQTRLEFLKTFLWCYVDPRSDTYGCWGPSALRAANMSDKGEWGSRKVREWARNYVEDRENLPESRYGTWTTSRIDDEDFAGEILLHLQSIGKHVRAEDIVSYLDQESLKEKYQMKQTVSLATAKRWMKKLEYRWSDVP</sequence>
<gene>
    <name evidence="1" type="ORF">BJ138DRAFT_993281</name>
</gene>
<keyword evidence="2" id="KW-1185">Reference proteome</keyword>
<comment type="caution">
    <text evidence="1">The sequence shown here is derived from an EMBL/GenBank/DDBJ whole genome shotgun (WGS) entry which is preliminary data.</text>
</comment>
<evidence type="ECO:0000313" key="2">
    <source>
        <dbReference type="Proteomes" id="UP000790377"/>
    </source>
</evidence>
<reference evidence="1" key="1">
    <citation type="journal article" date="2021" name="New Phytol.">
        <title>Evolutionary innovations through gain and loss of genes in the ectomycorrhizal Boletales.</title>
        <authorList>
            <person name="Wu G."/>
            <person name="Miyauchi S."/>
            <person name="Morin E."/>
            <person name="Kuo A."/>
            <person name="Drula E."/>
            <person name="Varga T."/>
            <person name="Kohler A."/>
            <person name="Feng B."/>
            <person name="Cao Y."/>
            <person name="Lipzen A."/>
            <person name="Daum C."/>
            <person name="Hundley H."/>
            <person name="Pangilinan J."/>
            <person name="Johnson J."/>
            <person name="Barry K."/>
            <person name="LaButti K."/>
            <person name="Ng V."/>
            <person name="Ahrendt S."/>
            <person name="Min B."/>
            <person name="Choi I.G."/>
            <person name="Park H."/>
            <person name="Plett J.M."/>
            <person name="Magnuson J."/>
            <person name="Spatafora J.W."/>
            <person name="Nagy L.G."/>
            <person name="Henrissat B."/>
            <person name="Grigoriev I.V."/>
            <person name="Yang Z.L."/>
            <person name="Xu J."/>
            <person name="Martin F.M."/>
        </authorList>
    </citation>
    <scope>NUCLEOTIDE SEQUENCE</scope>
    <source>
        <strain evidence="1">ATCC 28755</strain>
    </source>
</reference>
<name>A0ACB7ZVY4_9AGAM</name>
<organism evidence="1 2">
    <name type="scientific">Hygrophoropsis aurantiaca</name>
    <dbReference type="NCBI Taxonomy" id="72124"/>
    <lineage>
        <taxon>Eukaryota</taxon>
        <taxon>Fungi</taxon>
        <taxon>Dikarya</taxon>
        <taxon>Basidiomycota</taxon>
        <taxon>Agaricomycotina</taxon>
        <taxon>Agaricomycetes</taxon>
        <taxon>Agaricomycetidae</taxon>
        <taxon>Boletales</taxon>
        <taxon>Coniophorineae</taxon>
        <taxon>Hygrophoropsidaceae</taxon>
        <taxon>Hygrophoropsis</taxon>
    </lineage>
</organism>
<accession>A0ACB7ZVY4</accession>
<feature type="non-terminal residue" evidence="1">
    <location>
        <position position="148"/>
    </location>
</feature>